<dbReference type="AlphaFoldDB" id="A0A0F9QG01"/>
<accession>A0A0F9QG01</accession>
<name>A0A0F9QG01_9ZZZZ</name>
<dbReference type="EMBL" id="LAZR01004065">
    <property type="protein sequence ID" value="KKN12126.1"/>
    <property type="molecule type" value="Genomic_DNA"/>
</dbReference>
<gene>
    <name evidence="1" type="ORF">LCGC14_1019700</name>
</gene>
<reference evidence="1" key="1">
    <citation type="journal article" date="2015" name="Nature">
        <title>Complex archaea that bridge the gap between prokaryotes and eukaryotes.</title>
        <authorList>
            <person name="Spang A."/>
            <person name="Saw J.H."/>
            <person name="Jorgensen S.L."/>
            <person name="Zaremba-Niedzwiedzka K."/>
            <person name="Martijn J."/>
            <person name="Lind A.E."/>
            <person name="van Eijk R."/>
            <person name="Schleper C."/>
            <person name="Guy L."/>
            <person name="Ettema T.J."/>
        </authorList>
    </citation>
    <scope>NUCLEOTIDE SEQUENCE</scope>
</reference>
<organism evidence="1">
    <name type="scientific">marine sediment metagenome</name>
    <dbReference type="NCBI Taxonomy" id="412755"/>
    <lineage>
        <taxon>unclassified sequences</taxon>
        <taxon>metagenomes</taxon>
        <taxon>ecological metagenomes</taxon>
    </lineage>
</organism>
<proteinExistence type="predicted"/>
<feature type="non-terminal residue" evidence="1">
    <location>
        <position position="1"/>
    </location>
</feature>
<evidence type="ECO:0000313" key="1">
    <source>
        <dbReference type="EMBL" id="KKN12126.1"/>
    </source>
</evidence>
<protein>
    <submittedName>
        <fullName evidence="1">Uncharacterized protein</fullName>
    </submittedName>
</protein>
<comment type="caution">
    <text evidence="1">The sequence shown here is derived from an EMBL/GenBank/DDBJ whole genome shotgun (WGS) entry which is preliminary data.</text>
</comment>
<sequence>RIPGLPFQGEKIDDQLAKLKEWVRRDSSLKRPPLLSFTVGDGHAGFEKCFIESLSGITYERPTALGGLRHVTFTVNLRQFTDFELPKFQLPGLGAIGSLGNTRFHTVSRGDYYETLTELEYGDALLGDVIRRENPDKPNIQIGDVILLPTSTSVIGQRITQQSTPLKTGFGRRDTPQRDLRLEFLRTRDRSKASFVLQG</sequence>